<evidence type="ECO:0000256" key="4">
    <source>
        <dbReference type="ARBA" id="ARBA00022989"/>
    </source>
</evidence>
<feature type="transmembrane region" description="Helical" evidence="6">
    <location>
        <begin position="52"/>
        <end position="71"/>
    </location>
</feature>
<evidence type="ECO:0000256" key="2">
    <source>
        <dbReference type="ARBA" id="ARBA00008974"/>
    </source>
</evidence>
<comment type="caution">
    <text evidence="7">The sequence shown here is derived from an EMBL/GenBank/DDBJ whole genome shotgun (WGS) entry which is preliminary data.</text>
</comment>
<comment type="similarity">
    <text evidence="2">Belongs to the purine-cytosine permease (2.A.39) family.</text>
</comment>
<feature type="transmembrane region" description="Helical" evidence="6">
    <location>
        <begin position="160"/>
        <end position="179"/>
    </location>
</feature>
<dbReference type="RefSeq" id="WP_129491518.1">
    <property type="nucleotide sequence ID" value="NZ_SBAP01000023.1"/>
</dbReference>
<gene>
    <name evidence="7" type="ORF">EPT53_08810</name>
</gene>
<dbReference type="PANTHER" id="PTHR30618:SF0">
    <property type="entry name" value="PURINE-URACIL PERMEASE NCS1"/>
    <property type="match status" value="1"/>
</dbReference>
<evidence type="ECO:0000256" key="1">
    <source>
        <dbReference type="ARBA" id="ARBA00004141"/>
    </source>
</evidence>
<keyword evidence="5 6" id="KW-0472">Membrane</keyword>
<name>A0A4Q2KXN9_9FUSO</name>
<dbReference type="EMBL" id="SBAP01000023">
    <property type="protein sequence ID" value="RXZ68703.1"/>
    <property type="molecule type" value="Genomic_DNA"/>
</dbReference>
<evidence type="ECO:0000256" key="5">
    <source>
        <dbReference type="ARBA" id="ARBA00023136"/>
    </source>
</evidence>
<keyword evidence="3 6" id="KW-0812">Transmembrane</keyword>
<dbReference type="GO" id="GO:0005886">
    <property type="term" value="C:plasma membrane"/>
    <property type="evidence" value="ECO:0007669"/>
    <property type="project" value="TreeGrafter"/>
</dbReference>
<dbReference type="AlphaFoldDB" id="A0A4Q2KXN9"/>
<evidence type="ECO:0000256" key="6">
    <source>
        <dbReference type="SAM" id="Phobius"/>
    </source>
</evidence>
<dbReference type="InterPro" id="IPR001248">
    <property type="entry name" value="Pur-cyt_permease"/>
</dbReference>
<proteinExistence type="inferred from homology"/>
<feature type="transmembrane region" description="Helical" evidence="6">
    <location>
        <begin position="199"/>
        <end position="218"/>
    </location>
</feature>
<feature type="transmembrane region" description="Helical" evidence="6">
    <location>
        <begin position="421"/>
        <end position="440"/>
    </location>
</feature>
<reference evidence="7 8" key="1">
    <citation type="submission" date="2019-01" db="EMBL/GenBank/DDBJ databases">
        <title>Fusobacterium necrophorum Isolated From the Uterus of Dairy Cows.</title>
        <authorList>
            <person name="Francis A.M."/>
        </authorList>
    </citation>
    <scope>NUCLEOTIDE SEQUENCE [LARGE SCALE GENOMIC DNA]</scope>
    <source>
        <strain evidence="7 8">KG35</strain>
    </source>
</reference>
<feature type="transmembrane region" description="Helical" evidence="6">
    <location>
        <begin position="91"/>
        <end position="113"/>
    </location>
</feature>
<dbReference type="InterPro" id="IPR045225">
    <property type="entry name" value="Uracil/uridine/allantoin_perm"/>
</dbReference>
<dbReference type="Pfam" id="PF02133">
    <property type="entry name" value="Transp_cyt_pur"/>
    <property type="match status" value="1"/>
</dbReference>
<sequence>MSINLKNPELLPTKLQDKNLSLMDYTLLWAGMTINIAGFAIGAQLYPNLSPIMIIAGILVAYIMVTILLVLNGDIGMTYSIPFAVYMRACFGYKGSIIPGIIRSIPCFFWFGFQTWVGAIALDQIFNMITGYSNVTLFILIFAIVQIVNALYGLKAMAKFDWIAIPLLAIVLGGTMFWLLKSHNASFLEILNAPSDNNYPFMFAVMGIAGGWITMALNSPDLTRQLKRDKNFENKNFFIRNRNAIIAQILGLVIVGALILIVGMTAGILTGVWNPIDVIIATFGTSNPIILVFSFLTIIFAQWSTNTAANLMPPAYILMNIFPKLNFKYSVIISGIIGTIILPWKFSAYLVQFQVISSGLLGPIVGIMIADYYFIRKRKLNVRDLYKENGEYKYKNNYNPAAILALVISFLVSLFLPNYSFFIGFILSIILYIIFMKTFVLKKYTQSLGKIIEYEEE</sequence>
<protein>
    <submittedName>
        <fullName evidence="7">Thiamine permease</fullName>
    </submittedName>
</protein>
<feature type="transmembrane region" description="Helical" evidence="6">
    <location>
        <begin position="25"/>
        <end position="46"/>
    </location>
</feature>
<accession>A0A4Q2KXN9</accession>
<feature type="transmembrane region" description="Helical" evidence="6">
    <location>
        <begin position="325"/>
        <end position="344"/>
    </location>
</feature>
<dbReference type="Proteomes" id="UP000289216">
    <property type="component" value="Unassembled WGS sequence"/>
</dbReference>
<feature type="transmembrane region" description="Helical" evidence="6">
    <location>
        <begin position="396"/>
        <end position="415"/>
    </location>
</feature>
<evidence type="ECO:0000313" key="7">
    <source>
        <dbReference type="EMBL" id="RXZ68703.1"/>
    </source>
</evidence>
<evidence type="ECO:0000256" key="3">
    <source>
        <dbReference type="ARBA" id="ARBA00022692"/>
    </source>
</evidence>
<feature type="transmembrane region" description="Helical" evidence="6">
    <location>
        <begin position="245"/>
        <end position="273"/>
    </location>
</feature>
<feature type="transmembrane region" description="Helical" evidence="6">
    <location>
        <begin position="125"/>
        <end position="148"/>
    </location>
</feature>
<feature type="transmembrane region" description="Helical" evidence="6">
    <location>
        <begin position="350"/>
        <end position="375"/>
    </location>
</feature>
<dbReference type="PANTHER" id="PTHR30618">
    <property type="entry name" value="NCS1 FAMILY PURINE/PYRIMIDINE TRANSPORTER"/>
    <property type="match status" value="1"/>
</dbReference>
<keyword evidence="4 6" id="KW-1133">Transmembrane helix</keyword>
<organism evidence="7 8">
    <name type="scientific">Fusobacterium necrophorum</name>
    <dbReference type="NCBI Taxonomy" id="859"/>
    <lineage>
        <taxon>Bacteria</taxon>
        <taxon>Fusobacteriati</taxon>
        <taxon>Fusobacteriota</taxon>
        <taxon>Fusobacteriia</taxon>
        <taxon>Fusobacteriales</taxon>
        <taxon>Fusobacteriaceae</taxon>
        <taxon>Fusobacterium</taxon>
    </lineage>
</organism>
<evidence type="ECO:0000313" key="8">
    <source>
        <dbReference type="Proteomes" id="UP000289216"/>
    </source>
</evidence>
<dbReference type="Gene3D" id="1.10.4160.10">
    <property type="entry name" value="Hydantoin permease"/>
    <property type="match status" value="1"/>
</dbReference>
<comment type="subcellular location">
    <subcellularLocation>
        <location evidence="1">Membrane</location>
        <topology evidence="1">Multi-pass membrane protein</topology>
    </subcellularLocation>
</comment>
<dbReference type="GO" id="GO:0015205">
    <property type="term" value="F:nucleobase transmembrane transporter activity"/>
    <property type="evidence" value="ECO:0007669"/>
    <property type="project" value="TreeGrafter"/>
</dbReference>
<dbReference type="CDD" id="cd11483">
    <property type="entry name" value="SLC-NCS1sbd_Mhp1-like"/>
    <property type="match status" value="1"/>
</dbReference>
<feature type="transmembrane region" description="Helical" evidence="6">
    <location>
        <begin position="279"/>
        <end position="304"/>
    </location>
</feature>